<sequence>MASTSTTSSRHSGDESAVQAMAPTPNTAAVPVFGVGERSTFPNLRTSYRSLQNNIKKVLVINEVSNRILSMKINFDWTIYTGGISSDSSKQILITSVAQKQVEDGSVQTILAVPALHLRRPRLK</sequence>
<evidence type="ECO:0000313" key="2">
    <source>
        <dbReference type="Proteomes" id="UP000095284"/>
    </source>
</evidence>
<evidence type="ECO:0000313" key="3">
    <source>
        <dbReference type="WBParaSite" id="BXY_1334800.1"/>
    </source>
</evidence>
<name>A0A1I7SJX0_BURXY</name>
<dbReference type="Proteomes" id="UP000095284">
    <property type="component" value="Unplaced"/>
</dbReference>
<evidence type="ECO:0000256" key="1">
    <source>
        <dbReference type="SAM" id="MobiDB-lite"/>
    </source>
</evidence>
<organism evidence="2 3">
    <name type="scientific">Bursaphelenchus xylophilus</name>
    <name type="common">Pinewood nematode worm</name>
    <name type="synonym">Aphelenchoides xylophilus</name>
    <dbReference type="NCBI Taxonomy" id="6326"/>
    <lineage>
        <taxon>Eukaryota</taxon>
        <taxon>Metazoa</taxon>
        <taxon>Ecdysozoa</taxon>
        <taxon>Nematoda</taxon>
        <taxon>Chromadorea</taxon>
        <taxon>Rhabditida</taxon>
        <taxon>Tylenchina</taxon>
        <taxon>Tylenchomorpha</taxon>
        <taxon>Aphelenchoidea</taxon>
        <taxon>Aphelenchoididae</taxon>
        <taxon>Bursaphelenchus</taxon>
    </lineage>
</organism>
<dbReference type="AlphaFoldDB" id="A0A1I7SJX0"/>
<feature type="compositionally biased region" description="Polar residues" evidence="1">
    <location>
        <begin position="1"/>
        <end position="10"/>
    </location>
</feature>
<proteinExistence type="predicted"/>
<feature type="region of interest" description="Disordered" evidence="1">
    <location>
        <begin position="1"/>
        <end position="23"/>
    </location>
</feature>
<reference evidence="3" key="1">
    <citation type="submission" date="2016-11" db="UniProtKB">
        <authorList>
            <consortium name="WormBaseParasite"/>
        </authorList>
    </citation>
    <scope>IDENTIFICATION</scope>
</reference>
<accession>A0A1I7SJX0</accession>
<dbReference type="WBParaSite" id="BXY_1334800.1">
    <property type="protein sequence ID" value="BXY_1334800.1"/>
    <property type="gene ID" value="BXY_1334800"/>
</dbReference>
<protein>
    <submittedName>
        <fullName evidence="3">Proteasome assembly chaperone 3</fullName>
    </submittedName>
</protein>